<dbReference type="EMBL" id="DAASYS010000012">
    <property type="protein sequence ID" value="HAE7581344.1"/>
    <property type="molecule type" value="Genomic_DNA"/>
</dbReference>
<evidence type="ECO:0000313" key="3">
    <source>
        <dbReference type="EMBL" id="HAE7581344.1"/>
    </source>
</evidence>
<evidence type="ECO:0000256" key="1">
    <source>
        <dbReference type="ARBA" id="ARBA00023015"/>
    </source>
</evidence>
<dbReference type="Gene3D" id="1.10.10.2690">
    <property type="match status" value="1"/>
</dbReference>
<keyword evidence="1" id="KW-0805">Transcription regulation</keyword>
<name>A0A736I5J8_SALHO</name>
<gene>
    <name evidence="3" type="ORF">GND75_002963</name>
</gene>
<dbReference type="AlphaFoldDB" id="A0A736I5J8"/>
<protein>
    <submittedName>
        <fullName evidence="3">Uncharacterized protein</fullName>
    </submittedName>
</protein>
<proteinExistence type="predicted"/>
<comment type="caution">
    <text evidence="3">The sequence shown here is derived from an EMBL/GenBank/DDBJ whole genome shotgun (WGS) entry which is preliminary data.</text>
</comment>
<dbReference type="Pfam" id="PF03333">
    <property type="entry name" value="PapB"/>
    <property type="match status" value="1"/>
</dbReference>
<organism evidence="3">
    <name type="scientific">Salmonella enterica subsp. houtenae serovar 44:z36[z38]:-</name>
    <dbReference type="NCBI Taxonomy" id="1967609"/>
    <lineage>
        <taxon>Bacteria</taxon>
        <taxon>Pseudomonadati</taxon>
        <taxon>Pseudomonadota</taxon>
        <taxon>Gammaproteobacteria</taxon>
        <taxon>Enterobacterales</taxon>
        <taxon>Enterobacteriaceae</taxon>
        <taxon>Salmonella</taxon>
    </lineage>
</organism>
<accession>A0A736I5J8</accession>
<evidence type="ECO:0000256" key="2">
    <source>
        <dbReference type="ARBA" id="ARBA00023163"/>
    </source>
</evidence>
<dbReference type="InterPro" id="IPR004356">
    <property type="entry name" value="Adhesin_operon_reg_prot"/>
</dbReference>
<dbReference type="InterPro" id="IPR053721">
    <property type="entry name" value="Fimbrial_Adhesin_Reg"/>
</dbReference>
<dbReference type="GO" id="GO:0006355">
    <property type="term" value="P:regulation of DNA-templated transcription"/>
    <property type="evidence" value="ECO:0007669"/>
    <property type="project" value="InterPro"/>
</dbReference>
<reference evidence="3" key="2">
    <citation type="submission" date="2018-07" db="EMBL/GenBank/DDBJ databases">
        <authorList>
            <consortium name="NCBI Pathogen Detection Project"/>
        </authorList>
    </citation>
    <scope>NUCLEOTIDE SEQUENCE</scope>
    <source>
        <strain evidence="3">166-88</strain>
    </source>
</reference>
<sequence>MDKGKQVNEAWLSAVISLFCQSGGLVPGKVGITMFRVLAELARMKNPRILNALEVYLVQGLPREHACSMYGVDGSYFSRQLMALNRVWKLTEILRMDQGMIASAGETQEEKHDSLPDS</sequence>
<reference evidence="3" key="1">
    <citation type="journal article" date="2018" name="Genome Biol.">
        <title>SKESA: strategic k-mer extension for scrupulous assemblies.</title>
        <authorList>
            <person name="Souvorov A."/>
            <person name="Agarwala R."/>
            <person name="Lipman D.J."/>
        </authorList>
    </citation>
    <scope>NUCLEOTIDE SEQUENCE</scope>
    <source>
        <strain evidence="3">166-88</strain>
    </source>
</reference>
<keyword evidence="2" id="KW-0804">Transcription</keyword>